<dbReference type="InterPro" id="IPR009003">
    <property type="entry name" value="Peptidase_S1_PA"/>
</dbReference>
<evidence type="ECO:0000256" key="3">
    <source>
        <dbReference type="ARBA" id="ARBA00023157"/>
    </source>
</evidence>
<dbReference type="PANTHER" id="PTHR24271">
    <property type="entry name" value="KALLIKREIN-RELATED"/>
    <property type="match status" value="1"/>
</dbReference>
<gene>
    <name evidence="5" type="ORF">SBAD_LOCUS6974</name>
</gene>
<evidence type="ECO:0000313" key="6">
    <source>
        <dbReference type="Proteomes" id="UP000270296"/>
    </source>
</evidence>
<proteinExistence type="predicted"/>
<dbReference type="PROSITE" id="PS50240">
    <property type="entry name" value="TRYPSIN_DOM"/>
    <property type="match status" value="1"/>
</dbReference>
<reference evidence="5 6" key="2">
    <citation type="submission" date="2018-11" db="EMBL/GenBank/DDBJ databases">
        <authorList>
            <consortium name="Pathogen Informatics"/>
        </authorList>
    </citation>
    <scope>NUCLEOTIDE SEQUENCE [LARGE SCALE GENOMIC DNA]</scope>
</reference>
<evidence type="ECO:0000313" key="7">
    <source>
        <dbReference type="WBParaSite" id="SBAD_0000723801-mRNA-1"/>
    </source>
</evidence>
<protein>
    <submittedName>
        <fullName evidence="7">Peptidase S1 domain-containing protein</fullName>
    </submittedName>
</protein>
<evidence type="ECO:0000259" key="4">
    <source>
        <dbReference type="PROSITE" id="PS50240"/>
    </source>
</evidence>
<keyword evidence="2" id="KW-0865">Zymogen</keyword>
<reference evidence="7" key="1">
    <citation type="submission" date="2016-06" db="UniProtKB">
        <authorList>
            <consortium name="WormBaseParasite"/>
        </authorList>
    </citation>
    <scope>IDENTIFICATION</scope>
</reference>
<feature type="domain" description="Peptidase S1" evidence="4">
    <location>
        <begin position="1"/>
        <end position="119"/>
    </location>
</feature>
<dbReference type="WBParaSite" id="SBAD_0000723801-mRNA-1">
    <property type="protein sequence ID" value="SBAD_0000723801-mRNA-1"/>
    <property type="gene ID" value="SBAD_0000723801"/>
</dbReference>
<dbReference type="EMBL" id="UZAM01010206">
    <property type="protein sequence ID" value="VDP11357.1"/>
    <property type="molecule type" value="Genomic_DNA"/>
</dbReference>
<keyword evidence="3" id="KW-1015">Disulfide bond</keyword>
<organism evidence="7">
    <name type="scientific">Soboliphyme baturini</name>
    <dbReference type="NCBI Taxonomy" id="241478"/>
    <lineage>
        <taxon>Eukaryota</taxon>
        <taxon>Metazoa</taxon>
        <taxon>Ecdysozoa</taxon>
        <taxon>Nematoda</taxon>
        <taxon>Enoplea</taxon>
        <taxon>Dorylaimia</taxon>
        <taxon>Dioctophymatida</taxon>
        <taxon>Dioctophymatoidea</taxon>
        <taxon>Soboliphymatidae</taxon>
        <taxon>Soboliphyme</taxon>
    </lineage>
</organism>
<dbReference type="SUPFAM" id="SSF50494">
    <property type="entry name" value="Trypsin-like serine proteases"/>
    <property type="match status" value="1"/>
</dbReference>
<evidence type="ECO:0000313" key="5">
    <source>
        <dbReference type="EMBL" id="VDP11357.1"/>
    </source>
</evidence>
<evidence type="ECO:0000256" key="1">
    <source>
        <dbReference type="ARBA" id="ARBA00022729"/>
    </source>
</evidence>
<dbReference type="PANTHER" id="PTHR24271:SF81">
    <property type="entry name" value="GRANZYME B"/>
    <property type="match status" value="1"/>
</dbReference>
<dbReference type="Proteomes" id="UP000270296">
    <property type="component" value="Unassembled WGS sequence"/>
</dbReference>
<keyword evidence="1" id="KW-0732">Signal</keyword>
<dbReference type="Gene3D" id="2.40.10.10">
    <property type="entry name" value="Trypsin-like serine proteases"/>
    <property type="match status" value="1"/>
</dbReference>
<keyword evidence="6" id="KW-1185">Reference proteome</keyword>
<dbReference type="InterPro" id="IPR043504">
    <property type="entry name" value="Peptidase_S1_PA_chymotrypsin"/>
</dbReference>
<dbReference type="GO" id="GO:0004252">
    <property type="term" value="F:serine-type endopeptidase activity"/>
    <property type="evidence" value="ECO:0007669"/>
    <property type="project" value="InterPro"/>
</dbReference>
<sequence length="119" mass="13374">MPQGRAQPGQYCYAVGLGQVMEDVDTDVPRYAEVQVVSNSRCKHSPEYVEDIMLCVEAKSGHSYPYKGDSGSPLVCPEIRDGITVKVLYGLLSRITRDGTDMFFYMDIHAFQKWIKCSV</sequence>
<dbReference type="InterPro" id="IPR001254">
    <property type="entry name" value="Trypsin_dom"/>
</dbReference>
<accession>A0A183ITM6</accession>
<name>A0A183ITM6_9BILA</name>
<dbReference type="GO" id="GO:0006508">
    <property type="term" value="P:proteolysis"/>
    <property type="evidence" value="ECO:0007669"/>
    <property type="project" value="InterPro"/>
</dbReference>
<dbReference type="OrthoDB" id="5565075at2759"/>
<evidence type="ECO:0000256" key="2">
    <source>
        <dbReference type="ARBA" id="ARBA00023145"/>
    </source>
</evidence>
<dbReference type="AlphaFoldDB" id="A0A183ITM6"/>
<dbReference type="Pfam" id="PF00089">
    <property type="entry name" value="Trypsin"/>
    <property type="match status" value="1"/>
</dbReference>